<comment type="caution">
    <text evidence="1">The sequence shown here is derived from an EMBL/GenBank/DDBJ whole genome shotgun (WGS) entry which is preliminary data.</text>
</comment>
<organism evidence="1">
    <name type="scientific">Actinoplanes campanulatus</name>
    <dbReference type="NCBI Taxonomy" id="113559"/>
    <lineage>
        <taxon>Bacteria</taxon>
        <taxon>Bacillati</taxon>
        <taxon>Actinomycetota</taxon>
        <taxon>Actinomycetes</taxon>
        <taxon>Micromonosporales</taxon>
        <taxon>Micromonosporaceae</taxon>
        <taxon>Actinoplanes</taxon>
    </lineage>
</organism>
<reference evidence="1" key="1">
    <citation type="submission" date="2021-01" db="EMBL/GenBank/DDBJ databases">
        <title>Whole genome shotgun sequence of Actinoplanes capillaceus NBRC 16408.</title>
        <authorList>
            <person name="Komaki H."/>
            <person name="Tamura T."/>
        </authorList>
    </citation>
    <scope>NUCLEOTIDE SEQUENCE [LARGE SCALE GENOMIC DNA]</scope>
    <source>
        <strain evidence="1">NBRC 16408</strain>
    </source>
</reference>
<accession>A0ABQ3WAJ6</accession>
<gene>
    <name evidence="1" type="ORF">Aca07nite_12920</name>
</gene>
<evidence type="ECO:0000313" key="1">
    <source>
        <dbReference type="EMBL" id="GID44017.1"/>
    </source>
</evidence>
<sequence length="66" mass="7266">MRRLTTVTLPGRPVSRARTARTSLRESPMTHTVKQLADEARRPGARDMWTHDRNRAGAVTVAAGVA</sequence>
<protein>
    <submittedName>
        <fullName evidence="1">Uncharacterized protein</fullName>
    </submittedName>
</protein>
<dbReference type="EMBL" id="BOMF01000019">
    <property type="protein sequence ID" value="GID44017.1"/>
    <property type="molecule type" value="Genomic_DNA"/>
</dbReference>
<name>A0ABQ3WAJ6_9ACTN</name>
<proteinExistence type="predicted"/>